<dbReference type="EMBL" id="JAHWDF010000004">
    <property type="protein sequence ID" value="MBW2961091.1"/>
    <property type="molecule type" value="Genomic_DNA"/>
</dbReference>
<reference evidence="2 3" key="1">
    <citation type="submission" date="2021-07" db="EMBL/GenBank/DDBJ databases">
        <title>Mesonia aestuariivivens sp. nov., isolated from a tidal flat.</title>
        <authorList>
            <person name="Kim Y.-O."/>
            <person name="Yoon J.-H."/>
        </authorList>
    </citation>
    <scope>NUCLEOTIDE SEQUENCE [LARGE SCALE GENOMIC DNA]</scope>
    <source>
        <strain evidence="2 3">JHPTF-M18</strain>
    </source>
</reference>
<keyword evidence="3" id="KW-1185">Reference proteome</keyword>
<organism evidence="2 3">
    <name type="scientific">Mesonia aestuariivivens</name>
    <dbReference type="NCBI Taxonomy" id="2796128"/>
    <lineage>
        <taxon>Bacteria</taxon>
        <taxon>Pseudomonadati</taxon>
        <taxon>Bacteroidota</taxon>
        <taxon>Flavobacteriia</taxon>
        <taxon>Flavobacteriales</taxon>
        <taxon>Flavobacteriaceae</taxon>
        <taxon>Mesonia</taxon>
    </lineage>
</organism>
<sequence length="31" mass="3258">MVIDTGHGGKDPGSIVKGISESELVFNITKK</sequence>
<evidence type="ECO:0000259" key="1">
    <source>
        <dbReference type="Pfam" id="PF01520"/>
    </source>
</evidence>
<evidence type="ECO:0000313" key="3">
    <source>
        <dbReference type="Proteomes" id="UP000719267"/>
    </source>
</evidence>
<name>A0ABS6W0P9_9FLAO</name>
<proteinExistence type="predicted"/>
<comment type="caution">
    <text evidence="2">The sequence shown here is derived from an EMBL/GenBank/DDBJ whole genome shotgun (WGS) entry which is preliminary data.</text>
</comment>
<evidence type="ECO:0000313" key="2">
    <source>
        <dbReference type="EMBL" id="MBW2961091.1"/>
    </source>
</evidence>
<dbReference type="Proteomes" id="UP000719267">
    <property type="component" value="Unassembled WGS sequence"/>
</dbReference>
<gene>
    <name evidence="2" type="ORF">KW502_04675</name>
</gene>
<protein>
    <submittedName>
        <fullName evidence="2">N-acetylmuramoyl-L-alanine amidase</fullName>
    </submittedName>
</protein>
<dbReference type="Pfam" id="PF01520">
    <property type="entry name" value="Amidase_3"/>
    <property type="match status" value="1"/>
</dbReference>
<feature type="domain" description="MurNAc-LAA" evidence="1">
    <location>
        <begin position="2"/>
        <end position="31"/>
    </location>
</feature>
<accession>A0ABS6W0P9</accession>
<dbReference type="InterPro" id="IPR002508">
    <property type="entry name" value="MurNAc-LAA_cat"/>
</dbReference>